<keyword evidence="1" id="KW-0812">Transmembrane</keyword>
<keyword evidence="1" id="KW-0472">Membrane</keyword>
<keyword evidence="2" id="KW-0732">Signal</keyword>
<feature type="signal peptide" evidence="2">
    <location>
        <begin position="1"/>
        <end position="22"/>
    </location>
</feature>
<sequence length="134" mass="14763">MGPNTIDIIAAFTLNFLQYVTSDHILPCNVTAIEPCKGKNEVCVQKTLQCVCEKGFIRVGDDCEEPSDDTGGPHGATAAIVSIFTIALIVCGLVLVVRKYNLIEYMRQKINQRRTNDVMYEDVMIGNDDPPLSP</sequence>
<evidence type="ECO:0000256" key="1">
    <source>
        <dbReference type="SAM" id="Phobius"/>
    </source>
</evidence>
<reference evidence="4" key="1">
    <citation type="submission" date="2025-08" db="UniProtKB">
        <authorList>
            <consortium name="RefSeq"/>
        </authorList>
    </citation>
    <scope>IDENTIFICATION</scope>
    <source>
        <tissue evidence="4">Silk gland</tissue>
    </source>
</reference>
<dbReference type="AlphaFoldDB" id="A0A6J2KF20"/>
<keyword evidence="3" id="KW-1185">Reference proteome</keyword>
<feature type="chain" id="PRO_5026939070" evidence="2">
    <location>
        <begin position="23"/>
        <end position="134"/>
    </location>
</feature>
<dbReference type="Proteomes" id="UP000504629">
    <property type="component" value="Unplaced"/>
</dbReference>
<protein>
    <submittedName>
        <fullName evidence="4">Mucin-like protein</fullName>
    </submittedName>
</protein>
<name>A0A6J2KF20_BOMMA</name>
<dbReference type="KEGG" id="bman:114249984"/>
<dbReference type="OrthoDB" id="8190638at2759"/>
<gene>
    <name evidence="4" type="primary">LOC114249984</name>
</gene>
<proteinExistence type="predicted"/>
<evidence type="ECO:0000256" key="2">
    <source>
        <dbReference type="SAM" id="SignalP"/>
    </source>
</evidence>
<dbReference type="RefSeq" id="XP_028039522.1">
    <property type="nucleotide sequence ID" value="XM_028183721.1"/>
</dbReference>
<keyword evidence="1" id="KW-1133">Transmembrane helix</keyword>
<evidence type="ECO:0000313" key="4">
    <source>
        <dbReference type="RefSeq" id="XP_028039522.1"/>
    </source>
</evidence>
<evidence type="ECO:0000313" key="3">
    <source>
        <dbReference type="Proteomes" id="UP000504629"/>
    </source>
</evidence>
<organism evidence="3 4">
    <name type="scientific">Bombyx mandarina</name>
    <name type="common">Wild silk moth</name>
    <name type="synonym">Wild silkworm</name>
    <dbReference type="NCBI Taxonomy" id="7092"/>
    <lineage>
        <taxon>Eukaryota</taxon>
        <taxon>Metazoa</taxon>
        <taxon>Ecdysozoa</taxon>
        <taxon>Arthropoda</taxon>
        <taxon>Hexapoda</taxon>
        <taxon>Insecta</taxon>
        <taxon>Pterygota</taxon>
        <taxon>Neoptera</taxon>
        <taxon>Endopterygota</taxon>
        <taxon>Lepidoptera</taxon>
        <taxon>Glossata</taxon>
        <taxon>Ditrysia</taxon>
        <taxon>Bombycoidea</taxon>
        <taxon>Bombycidae</taxon>
        <taxon>Bombycinae</taxon>
        <taxon>Bombyx</taxon>
    </lineage>
</organism>
<dbReference type="GeneID" id="114249984"/>
<accession>A0A6J2KF20</accession>
<feature type="transmembrane region" description="Helical" evidence="1">
    <location>
        <begin position="76"/>
        <end position="97"/>
    </location>
</feature>